<comment type="subcellular location">
    <subcellularLocation>
        <location evidence="1">Cell membrane</location>
        <topology evidence="1">Multi-pass membrane protein</topology>
    </subcellularLocation>
</comment>
<feature type="transmembrane region" description="Helical" evidence="7">
    <location>
        <begin position="64"/>
        <end position="87"/>
    </location>
</feature>
<evidence type="ECO:0000259" key="8">
    <source>
        <dbReference type="SMART" id="SM00014"/>
    </source>
</evidence>
<name>A0A7T5UQD2_9BACT</name>
<protein>
    <submittedName>
        <fullName evidence="9">Phosphatase PAP2 family protein</fullName>
    </submittedName>
</protein>
<dbReference type="Gene3D" id="1.20.144.10">
    <property type="entry name" value="Phosphatidic acid phosphatase type 2/haloperoxidase"/>
    <property type="match status" value="1"/>
</dbReference>
<keyword evidence="5 7" id="KW-1133">Transmembrane helix</keyword>
<sequence length="184" mass="20839">MIQQLDIVVFRWLNSWVGTSTFFDWAIRFRAVWFLYIVIAALLLFFIFTLWIRFRDKRRRNLGLVVFAIFSALLARFAVTELVRFIYNRPRPFEVLEEVRQIVEHTGGGSFPSGHATFAFAIAAAVSFYYPKTSILFFLAAFSVGLGRVAAGVHWPSDILGAAAVGILTAWLLGKILKIKSATL</sequence>
<feature type="transmembrane region" description="Helical" evidence="7">
    <location>
        <begin position="159"/>
        <end position="177"/>
    </location>
</feature>
<proteinExistence type="predicted"/>
<evidence type="ECO:0000256" key="4">
    <source>
        <dbReference type="ARBA" id="ARBA00022801"/>
    </source>
</evidence>
<keyword evidence="2" id="KW-1003">Cell membrane</keyword>
<dbReference type="Pfam" id="PF01569">
    <property type="entry name" value="PAP2"/>
    <property type="match status" value="1"/>
</dbReference>
<dbReference type="InterPro" id="IPR036938">
    <property type="entry name" value="PAP2/HPO_sf"/>
</dbReference>
<evidence type="ECO:0000256" key="7">
    <source>
        <dbReference type="SAM" id="Phobius"/>
    </source>
</evidence>
<dbReference type="PANTHER" id="PTHR14969">
    <property type="entry name" value="SPHINGOSINE-1-PHOSPHATE PHOSPHOHYDROLASE"/>
    <property type="match status" value="1"/>
</dbReference>
<keyword evidence="6 7" id="KW-0472">Membrane</keyword>
<evidence type="ECO:0000256" key="6">
    <source>
        <dbReference type="ARBA" id="ARBA00023136"/>
    </source>
</evidence>
<dbReference type="SMART" id="SM00014">
    <property type="entry name" value="acidPPc"/>
    <property type="match status" value="1"/>
</dbReference>
<dbReference type="PANTHER" id="PTHR14969:SF62">
    <property type="entry name" value="DECAPRENYLPHOSPHORYL-5-PHOSPHORIBOSE PHOSPHATASE RV3807C-RELATED"/>
    <property type="match status" value="1"/>
</dbReference>
<keyword evidence="3 7" id="KW-0812">Transmembrane</keyword>
<dbReference type="SUPFAM" id="SSF48317">
    <property type="entry name" value="Acid phosphatase/Vanadium-dependent haloperoxidase"/>
    <property type="match status" value="1"/>
</dbReference>
<reference evidence="9 10" key="1">
    <citation type="submission" date="2020-07" db="EMBL/GenBank/DDBJ databases">
        <title>Huge and variable diversity of episymbiotic CPR bacteria and DPANN archaea in groundwater ecosystems.</title>
        <authorList>
            <person name="He C.Y."/>
            <person name="Keren R."/>
            <person name="Whittaker M."/>
            <person name="Farag I.F."/>
            <person name="Doudna J."/>
            <person name="Cate J.H.D."/>
            <person name="Banfield J.F."/>
        </authorList>
    </citation>
    <scope>NUCLEOTIDE SEQUENCE [LARGE SCALE GENOMIC DNA]</scope>
    <source>
        <strain evidence="9">NC_groundwater_541_Ag_S-0.1um_46_50</strain>
    </source>
</reference>
<dbReference type="AlphaFoldDB" id="A0A7T5UQD2"/>
<feature type="transmembrane region" description="Helical" evidence="7">
    <location>
        <begin position="31"/>
        <end position="52"/>
    </location>
</feature>
<evidence type="ECO:0000256" key="1">
    <source>
        <dbReference type="ARBA" id="ARBA00004651"/>
    </source>
</evidence>
<dbReference type="InterPro" id="IPR000326">
    <property type="entry name" value="PAP2/HPO"/>
</dbReference>
<accession>A0A7T5UQD2</accession>
<evidence type="ECO:0000313" key="9">
    <source>
        <dbReference type="EMBL" id="QQG44965.1"/>
    </source>
</evidence>
<keyword evidence="4" id="KW-0378">Hydrolase</keyword>
<feature type="transmembrane region" description="Helical" evidence="7">
    <location>
        <begin position="107"/>
        <end position="128"/>
    </location>
</feature>
<evidence type="ECO:0000256" key="3">
    <source>
        <dbReference type="ARBA" id="ARBA00022692"/>
    </source>
</evidence>
<gene>
    <name evidence="9" type="ORF">HYW89_03075</name>
</gene>
<dbReference type="GO" id="GO:0005886">
    <property type="term" value="C:plasma membrane"/>
    <property type="evidence" value="ECO:0007669"/>
    <property type="project" value="UniProtKB-SubCell"/>
</dbReference>
<evidence type="ECO:0000256" key="5">
    <source>
        <dbReference type="ARBA" id="ARBA00022989"/>
    </source>
</evidence>
<dbReference type="EMBL" id="CP066690">
    <property type="protein sequence ID" value="QQG44965.1"/>
    <property type="molecule type" value="Genomic_DNA"/>
</dbReference>
<evidence type="ECO:0000256" key="2">
    <source>
        <dbReference type="ARBA" id="ARBA00022475"/>
    </source>
</evidence>
<dbReference type="Proteomes" id="UP000595618">
    <property type="component" value="Chromosome"/>
</dbReference>
<evidence type="ECO:0000313" key="10">
    <source>
        <dbReference type="Proteomes" id="UP000595618"/>
    </source>
</evidence>
<feature type="domain" description="Phosphatidic acid phosphatase type 2/haloperoxidase" evidence="8">
    <location>
        <begin position="64"/>
        <end position="174"/>
    </location>
</feature>
<dbReference type="GO" id="GO:0016787">
    <property type="term" value="F:hydrolase activity"/>
    <property type="evidence" value="ECO:0007669"/>
    <property type="project" value="UniProtKB-KW"/>
</dbReference>
<organism evidence="9 10">
    <name type="scientific">Candidatus Sungiibacteriota bacterium</name>
    <dbReference type="NCBI Taxonomy" id="2750080"/>
    <lineage>
        <taxon>Bacteria</taxon>
        <taxon>Candidatus Sungiibacteriota</taxon>
    </lineage>
</organism>